<evidence type="ECO:0000313" key="3">
    <source>
        <dbReference type="EMBL" id="SFJ65402.1"/>
    </source>
</evidence>
<feature type="signal peptide" evidence="1">
    <location>
        <begin position="1"/>
        <end position="22"/>
    </location>
</feature>
<dbReference type="Pfam" id="PF00419">
    <property type="entry name" value="Fimbrial"/>
    <property type="match status" value="1"/>
</dbReference>
<evidence type="ECO:0000259" key="2">
    <source>
        <dbReference type="Pfam" id="PF00419"/>
    </source>
</evidence>
<reference evidence="3 4" key="1">
    <citation type="submission" date="2016-10" db="EMBL/GenBank/DDBJ databases">
        <authorList>
            <person name="Varghese N."/>
            <person name="Submissions S."/>
        </authorList>
    </citation>
    <scope>NUCLEOTIDE SEQUENCE [LARGE SCALE GENOMIC DNA]</scope>
    <source>
        <strain evidence="3 4">YR512</strain>
    </source>
</reference>
<evidence type="ECO:0000256" key="1">
    <source>
        <dbReference type="SAM" id="SignalP"/>
    </source>
</evidence>
<dbReference type="InterPro" id="IPR036937">
    <property type="entry name" value="Adhesion_dom_fimbrial_sf"/>
</dbReference>
<feature type="chain" id="PRO_5047395996" evidence="1">
    <location>
        <begin position="23"/>
        <end position="176"/>
    </location>
</feature>
<dbReference type="Proteomes" id="UP000198841">
    <property type="component" value="Unassembled WGS sequence"/>
</dbReference>
<gene>
    <name evidence="3" type="ORF">SAMN05518863_102217</name>
</gene>
<comment type="caution">
    <text evidence="3">The sequence shown here is derived from an EMBL/GenBank/DDBJ whole genome shotgun (WGS) entry which is preliminary data.</text>
</comment>
<dbReference type="Gene3D" id="2.60.40.1090">
    <property type="entry name" value="Fimbrial-type adhesion domain"/>
    <property type="match status" value="1"/>
</dbReference>
<dbReference type="RefSeq" id="WP_008107577.1">
    <property type="nucleotide sequence ID" value="NZ_FOSD01000002.1"/>
</dbReference>
<dbReference type="InterPro" id="IPR050263">
    <property type="entry name" value="Bact_Fimbrial_Adh_Pro"/>
</dbReference>
<protein>
    <submittedName>
        <fullName evidence="3">Pilin (Type 1 fimbria component protein)</fullName>
    </submittedName>
</protein>
<accession>A0A1I3T4G4</accession>
<dbReference type="PANTHER" id="PTHR33420">
    <property type="entry name" value="FIMBRIAL SUBUNIT ELFA-RELATED"/>
    <property type="match status" value="1"/>
</dbReference>
<organism evidence="3 4">
    <name type="scientific">Candidatus Pantoea symbiotica</name>
    <dbReference type="NCBI Taxonomy" id="1884370"/>
    <lineage>
        <taxon>Bacteria</taxon>
        <taxon>Pseudomonadati</taxon>
        <taxon>Pseudomonadota</taxon>
        <taxon>Gammaproteobacteria</taxon>
        <taxon>Enterobacterales</taxon>
        <taxon>Erwiniaceae</taxon>
        <taxon>Pantoea</taxon>
    </lineage>
</organism>
<dbReference type="PANTHER" id="PTHR33420:SF26">
    <property type="entry name" value="FIMBRIAL SUBUNIT"/>
    <property type="match status" value="1"/>
</dbReference>
<keyword evidence="1" id="KW-0732">Signal</keyword>
<dbReference type="EMBL" id="FOSD01000002">
    <property type="protein sequence ID" value="SFJ65402.1"/>
    <property type="molecule type" value="Genomic_DNA"/>
</dbReference>
<dbReference type="InterPro" id="IPR000259">
    <property type="entry name" value="Adhesion_dom_fimbrial"/>
</dbReference>
<dbReference type="SUPFAM" id="SSF49401">
    <property type="entry name" value="Bacterial adhesins"/>
    <property type="match status" value="1"/>
</dbReference>
<name>A0A1I3T4G4_9GAMM</name>
<feature type="domain" description="Fimbrial-type adhesion" evidence="2">
    <location>
        <begin position="30"/>
        <end position="175"/>
    </location>
</feature>
<dbReference type="InterPro" id="IPR008966">
    <property type="entry name" value="Adhesion_dom_sf"/>
</dbReference>
<proteinExistence type="predicted"/>
<keyword evidence="4" id="KW-1185">Reference proteome</keyword>
<sequence>MKLNALAIATLIALGTTSASHAADQGSGTITFTGSIIEAPCSVSHENSDQTVDLGQVSNVSLANGGKSQPRQFNIMLENCALTTKKTVTTTFTGPAGNSDRVGIAGTAKGASIAIVDGTYNLIKLGTPSVAQALQDGNNNLSFAAYLQGDKDEDDKDLPIVPGEFQAVVNFGLNYL</sequence>
<evidence type="ECO:0000313" key="4">
    <source>
        <dbReference type="Proteomes" id="UP000198841"/>
    </source>
</evidence>